<feature type="transmembrane region" description="Helical" evidence="2">
    <location>
        <begin position="115"/>
        <end position="135"/>
    </location>
</feature>
<feature type="compositionally biased region" description="Basic and acidic residues" evidence="1">
    <location>
        <begin position="410"/>
        <end position="426"/>
    </location>
</feature>
<keyword evidence="2" id="KW-1133">Transmembrane helix</keyword>
<accession>A0ABQ4DV75</accession>
<protein>
    <submittedName>
        <fullName evidence="3">Membrane protein</fullName>
    </submittedName>
</protein>
<organism evidence="3 4">
    <name type="scientific">Plantactinospora endophytica</name>
    <dbReference type="NCBI Taxonomy" id="673535"/>
    <lineage>
        <taxon>Bacteria</taxon>
        <taxon>Bacillati</taxon>
        <taxon>Actinomycetota</taxon>
        <taxon>Actinomycetes</taxon>
        <taxon>Micromonosporales</taxon>
        <taxon>Micromonosporaceae</taxon>
        <taxon>Plantactinospora</taxon>
    </lineage>
</organism>
<dbReference type="Proteomes" id="UP000646749">
    <property type="component" value="Unassembled WGS sequence"/>
</dbReference>
<dbReference type="RefSeq" id="WP_203865000.1">
    <property type="nucleotide sequence ID" value="NZ_BONW01000004.1"/>
</dbReference>
<evidence type="ECO:0000256" key="1">
    <source>
        <dbReference type="SAM" id="MobiDB-lite"/>
    </source>
</evidence>
<proteinExistence type="predicted"/>
<keyword evidence="4" id="KW-1185">Reference proteome</keyword>
<sequence>MAEGRRPERSGPARLLRQREHSRQASFLELFFDLAFIVSFTLLSTRLVGDLDWRNTGQTLILLAAIWWLWVATAWSTDWFNPNEPLIRLLVVSIMFVGLVASAAIPEAYGRHGLLFAGAYVLVHLGRAALLLPALRGHPIQRRSMLVAVWFTVSAVPWMAGAVLTGAAREILWLVAILMDYFIASQGWPVPWLGRLQPAQLRVVGEHLSERYQQIYIVALGEIILVGGLTYAREGAGLTQTVALALAFGNAGLMLWMYFVPVGGRLSGAIERNQPRGAVYAAYFHAIMIAGTVHTAVGAELMIMHPLDETRASWSLTIVAGAVLFLVGRTLMGRLVYAHPIRRSVAALVLLLAAVPGLVRLPPLAVGAVTFTVLFCVLVVYVYLPSRNERVARRREARRQERETEQEERDVEREERAAEREERETERQEDEDERR</sequence>
<feature type="transmembrane region" description="Helical" evidence="2">
    <location>
        <begin position="27"/>
        <end position="48"/>
    </location>
</feature>
<feature type="transmembrane region" description="Helical" evidence="2">
    <location>
        <begin position="311"/>
        <end position="328"/>
    </location>
</feature>
<dbReference type="PANTHER" id="PTHR36840:SF1">
    <property type="entry name" value="BLL5714 PROTEIN"/>
    <property type="match status" value="1"/>
</dbReference>
<feature type="transmembrane region" description="Helical" evidence="2">
    <location>
        <begin position="171"/>
        <end position="194"/>
    </location>
</feature>
<evidence type="ECO:0000313" key="4">
    <source>
        <dbReference type="Proteomes" id="UP000646749"/>
    </source>
</evidence>
<evidence type="ECO:0000313" key="3">
    <source>
        <dbReference type="EMBL" id="GIG86368.1"/>
    </source>
</evidence>
<keyword evidence="2" id="KW-0472">Membrane</keyword>
<dbReference type="PANTHER" id="PTHR36840">
    <property type="entry name" value="BLL5714 PROTEIN"/>
    <property type="match status" value="1"/>
</dbReference>
<comment type="caution">
    <text evidence="3">The sequence shown here is derived from an EMBL/GenBank/DDBJ whole genome shotgun (WGS) entry which is preliminary data.</text>
</comment>
<feature type="transmembrane region" description="Helical" evidence="2">
    <location>
        <begin position="60"/>
        <end position="77"/>
    </location>
</feature>
<feature type="region of interest" description="Disordered" evidence="1">
    <location>
        <begin position="393"/>
        <end position="435"/>
    </location>
</feature>
<dbReference type="Pfam" id="PF06772">
    <property type="entry name" value="LtrA"/>
    <property type="match status" value="1"/>
</dbReference>
<dbReference type="InterPro" id="IPR010640">
    <property type="entry name" value="Low_temperature_requirement_A"/>
</dbReference>
<dbReference type="EMBL" id="BONW01000004">
    <property type="protein sequence ID" value="GIG86368.1"/>
    <property type="molecule type" value="Genomic_DNA"/>
</dbReference>
<gene>
    <name evidence="3" type="ORF">Pen02_13040</name>
</gene>
<feature type="transmembrane region" description="Helical" evidence="2">
    <location>
        <begin position="340"/>
        <end position="359"/>
    </location>
</feature>
<feature type="transmembrane region" description="Helical" evidence="2">
    <location>
        <begin position="215"/>
        <end position="232"/>
    </location>
</feature>
<feature type="transmembrane region" description="Helical" evidence="2">
    <location>
        <begin position="280"/>
        <end position="299"/>
    </location>
</feature>
<feature type="transmembrane region" description="Helical" evidence="2">
    <location>
        <begin position="89"/>
        <end position="109"/>
    </location>
</feature>
<keyword evidence="2" id="KW-0812">Transmembrane</keyword>
<evidence type="ECO:0000256" key="2">
    <source>
        <dbReference type="SAM" id="Phobius"/>
    </source>
</evidence>
<reference evidence="3 4" key="1">
    <citation type="submission" date="2021-01" db="EMBL/GenBank/DDBJ databases">
        <title>Whole genome shotgun sequence of Plantactinospora endophytica NBRC 110450.</title>
        <authorList>
            <person name="Komaki H."/>
            <person name="Tamura T."/>
        </authorList>
    </citation>
    <scope>NUCLEOTIDE SEQUENCE [LARGE SCALE GENOMIC DNA]</scope>
    <source>
        <strain evidence="3 4">NBRC 110450</strain>
    </source>
</reference>
<name>A0ABQ4DV75_9ACTN</name>
<feature type="transmembrane region" description="Helical" evidence="2">
    <location>
        <begin position="147"/>
        <end position="165"/>
    </location>
</feature>
<feature type="transmembrane region" description="Helical" evidence="2">
    <location>
        <begin position="238"/>
        <end position="259"/>
    </location>
</feature>
<feature type="transmembrane region" description="Helical" evidence="2">
    <location>
        <begin position="365"/>
        <end position="384"/>
    </location>
</feature>